<dbReference type="EMBL" id="LQQO01000056">
    <property type="protein sequence ID" value="KZE09132.1"/>
    <property type="molecule type" value="Genomic_DNA"/>
</dbReference>
<sequence>MPRIDARELDRLIHIERLGEPHHDGVQNVPGAFSLHWKRYAKYIGSPGGERYVNAETAASAPGLFRVRWDIALDPDSPSGVSVKDRIRHPARPDGTLYEIVSIQPYGRRVGIDIGVVRVVS</sequence>
<gene>
    <name evidence="1" type="ORF">AVT10_06695</name>
</gene>
<evidence type="ECO:0008006" key="3">
    <source>
        <dbReference type="Google" id="ProtNLM"/>
    </source>
</evidence>
<comment type="caution">
    <text evidence="1">The sequence shown here is derived from an EMBL/GenBank/DDBJ whole genome shotgun (WGS) entry which is preliminary data.</text>
</comment>
<dbReference type="RefSeq" id="WP_066693513.1">
    <property type="nucleotide sequence ID" value="NZ_LQQO01000056.1"/>
</dbReference>
<proteinExistence type="predicted"/>
<evidence type="ECO:0000313" key="1">
    <source>
        <dbReference type="EMBL" id="KZE09132.1"/>
    </source>
</evidence>
<dbReference type="Proteomes" id="UP000076609">
    <property type="component" value="Unassembled WGS sequence"/>
</dbReference>
<organism evidence="1 2">
    <name type="scientific">Sphingomonas hankookensis</name>
    <dbReference type="NCBI Taxonomy" id="563996"/>
    <lineage>
        <taxon>Bacteria</taxon>
        <taxon>Pseudomonadati</taxon>
        <taxon>Pseudomonadota</taxon>
        <taxon>Alphaproteobacteria</taxon>
        <taxon>Sphingomonadales</taxon>
        <taxon>Sphingomonadaceae</taxon>
        <taxon>Sphingomonas</taxon>
    </lineage>
</organism>
<name>A0ABR5Y8B3_9SPHN</name>
<keyword evidence="2" id="KW-1185">Reference proteome</keyword>
<dbReference type="InterPro" id="IPR038666">
    <property type="entry name" value="SSP1_head-tail_sf"/>
</dbReference>
<evidence type="ECO:0000313" key="2">
    <source>
        <dbReference type="Proteomes" id="UP000076609"/>
    </source>
</evidence>
<accession>A0ABR5Y8B3</accession>
<dbReference type="Gene3D" id="2.40.10.270">
    <property type="entry name" value="Bacteriophage SPP1 head-tail adaptor protein"/>
    <property type="match status" value="1"/>
</dbReference>
<reference evidence="2" key="1">
    <citation type="submission" date="2016-01" db="EMBL/GenBank/DDBJ databases">
        <title>Draft genome of Chromobacterium sp. F49.</title>
        <authorList>
            <person name="Hong K.W."/>
        </authorList>
    </citation>
    <scope>NUCLEOTIDE SEQUENCE [LARGE SCALE GENOMIC DNA]</scope>
    <source>
        <strain evidence="2">CN3</strain>
    </source>
</reference>
<protein>
    <recommendedName>
        <fullName evidence="3">Head-tail adaptor protein</fullName>
    </recommendedName>
</protein>